<dbReference type="Proteomes" id="UP000749559">
    <property type="component" value="Unassembled WGS sequence"/>
</dbReference>
<keyword evidence="2" id="KW-1185">Reference proteome</keyword>
<name>A0A8J1T4L7_OWEFU</name>
<protein>
    <submittedName>
        <fullName evidence="1">Uncharacterized protein</fullName>
    </submittedName>
</protein>
<proteinExistence type="predicted"/>
<organism evidence="1 2">
    <name type="scientific">Owenia fusiformis</name>
    <name type="common">Polychaete worm</name>
    <dbReference type="NCBI Taxonomy" id="6347"/>
    <lineage>
        <taxon>Eukaryota</taxon>
        <taxon>Metazoa</taxon>
        <taxon>Spiralia</taxon>
        <taxon>Lophotrochozoa</taxon>
        <taxon>Annelida</taxon>
        <taxon>Polychaeta</taxon>
        <taxon>Sedentaria</taxon>
        <taxon>Canalipalpata</taxon>
        <taxon>Sabellida</taxon>
        <taxon>Oweniida</taxon>
        <taxon>Oweniidae</taxon>
        <taxon>Owenia</taxon>
    </lineage>
</organism>
<dbReference type="EMBL" id="CAIIXF020000005">
    <property type="protein sequence ID" value="CAH1784936.1"/>
    <property type="molecule type" value="Genomic_DNA"/>
</dbReference>
<evidence type="ECO:0000313" key="1">
    <source>
        <dbReference type="EMBL" id="CAH1784936.1"/>
    </source>
</evidence>
<accession>A0A8J1T4L7</accession>
<evidence type="ECO:0000313" key="2">
    <source>
        <dbReference type="Proteomes" id="UP000749559"/>
    </source>
</evidence>
<sequence>IRKCGFPLVLKSRKYGCNTQIKGILKYLQILESFRYKLFGICQPVLVQVRYSTGNSGNEERVLQITTNIAGIFRKRGQFFDEKCFSSFFEKPSSPLVHMSFKS</sequence>
<comment type="caution">
    <text evidence="1">The sequence shown here is derived from an EMBL/GenBank/DDBJ whole genome shotgun (WGS) entry which is preliminary data.</text>
</comment>
<dbReference type="AlphaFoldDB" id="A0A8J1T4L7"/>
<gene>
    <name evidence="1" type="ORF">OFUS_LOCUS11057</name>
</gene>
<reference evidence="1" key="1">
    <citation type="submission" date="2022-03" db="EMBL/GenBank/DDBJ databases">
        <authorList>
            <person name="Martin C."/>
        </authorList>
    </citation>
    <scope>NUCLEOTIDE SEQUENCE</scope>
</reference>
<feature type="non-terminal residue" evidence="1">
    <location>
        <position position="1"/>
    </location>
</feature>